<dbReference type="EMBL" id="JAQZAO010000010">
    <property type="protein sequence ID" value="MDD7967936.1"/>
    <property type="molecule type" value="Genomic_DNA"/>
</dbReference>
<feature type="transmembrane region" description="Helical" evidence="2">
    <location>
        <begin position="143"/>
        <end position="162"/>
    </location>
</feature>
<feature type="transmembrane region" description="Helical" evidence="2">
    <location>
        <begin position="330"/>
        <end position="348"/>
    </location>
</feature>
<feature type="compositionally biased region" description="Low complexity" evidence="1">
    <location>
        <begin position="297"/>
        <end position="306"/>
    </location>
</feature>
<feature type="transmembrane region" description="Helical" evidence="2">
    <location>
        <begin position="237"/>
        <end position="261"/>
    </location>
</feature>
<feature type="transmembrane region" description="Helical" evidence="2">
    <location>
        <begin position="112"/>
        <end position="131"/>
    </location>
</feature>
<name>A0ABT5T0M5_9PSEU</name>
<evidence type="ECO:0000313" key="6">
    <source>
        <dbReference type="Proteomes" id="UP001300763"/>
    </source>
</evidence>
<protein>
    <submittedName>
        <fullName evidence="5">DUF4010 domain-containing protein</fullName>
    </submittedName>
</protein>
<dbReference type="Pfam" id="PF13194">
    <property type="entry name" value="DUF4010"/>
    <property type="match status" value="1"/>
</dbReference>
<proteinExistence type="predicted"/>
<reference evidence="5 6" key="1">
    <citation type="submission" date="2023-02" db="EMBL/GenBank/DDBJ databases">
        <title>Genome sequencing required for Actinomycetospora new species description.</title>
        <authorList>
            <person name="Saimee Y."/>
            <person name="Duangmal K."/>
        </authorList>
    </citation>
    <scope>NUCLEOTIDE SEQUENCE [LARGE SCALE GENOMIC DNA]</scope>
    <source>
        <strain evidence="5 6">DW7H6</strain>
    </source>
</reference>
<evidence type="ECO:0000313" key="5">
    <source>
        <dbReference type="EMBL" id="MDD7967936.1"/>
    </source>
</evidence>
<feature type="transmembrane region" description="Helical" evidence="2">
    <location>
        <begin position="43"/>
        <end position="76"/>
    </location>
</feature>
<organism evidence="5 6">
    <name type="scientific">Actinomycetospora lemnae</name>
    <dbReference type="NCBI Taxonomy" id="3019891"/>
    <lineage>
        <taxon>Bacteria</taxon>
        <taxon>Bacillati</taxon>
        <taxon>Actinomycetota</taxon>
        <taxon>Actinomycetes</taxon>
        <taxon>Pseudonocardiales</taxon>
        <taxon>Pseudonocardiaceae</taxon>
        <taxon>Actinomycetospora</taxon>
    </lineage>
</organism>
<keyword evidence="2" id="KW-0812">Transmembrane</keyword>
<feature type="transmembrane region" description="Helical" evidence="2">
    <location>
        <begin position="360"/>
        <end position="384"/>
    </location>
</feature>
<dbReference type="InterPro" id="IPR025105">
    <property type="entry name" value="DUF4010"/>
</dbReference>
<feature type="domain" description="MgtC/SapB/SrpB/YhiD N-terminal" evidence="3">
    <location>
        <begin position="11"/>
        <end position="133"/>
    </location>
</feature>
<gene>
    <name evidence="5" type="ORF">PGB27_21550</name>
</gene>
<keyword evidence="2" id="KW-0472">Membrane</keyword>
<keyword evidence="6" id="KW-1185">Reference proteome</keyword>
<sequence>MDTVTALAHVATAIAIGLMVGLERERSARHDDPRPSAGARTFALIAVAGAVAAALGGAVAVAGLVAVTVLLVVGYVVGARAGTRGEPDLGATTEVAGIGTYLLGALAWTRPSWAVAVGVGVVVVLAAKRPLHHLARHLVTDQDVVDALRLFVVALVVLPLLPDRPLGPYGVLNPSRIWLLVVALTVVGWVGYLGVRALGERRGLLLVGFLGGFVSASATTLVLAHHRREGETTPAPAVMPAVLAANVATLVQLVVVVGVAAPQVALPLLPAAGAGILVLGIEIAWLWRRRPAEPSRAEPSPAESSPAEPPAEPAPADASGDRDPVAARPLSLRATVSLAAILVVLLLATRAAADLAGDRGVAVVALVGGLADAHAAAVAAASLAGPVIPVGAAVAAIGLALAANTATKLVLALAAGGRRFAGHLALLLAAPVTAVAAGIVAVP</sequence>
<feature type="transmembrane region" description="Helical" evidence="2">
    <location>
        <begin position="423"/>
        <end position="442"/>
    </location>
</feature>
<evidence type="ECO:0000256" key="2">
    <source>
        <dbReference type="SAM" id="Phobius"/>
    </source>
</evidence>
<comment type="caution">
    <text evidence="5">The sequence shown here is derived from an EMBL/GenBank/DDBJ whole genome shotgun (WGS) entry which is preliminary data.</text>
</comment>
<feature type="region of interest" description="Disordered" evidence="1">
    <location>
        <begin position="294"/>
        <end position="323"/>
    </location>
</feature>
<feature type="transmembrane region" description="Helical" evidence="2">
    <location>
        <begin position="204"/>
        <end position="225"/>
    </location>
</feature>
<dbReference type="Pfam" id="PF02308">
    <property type="entry name" value="MgtC"/>
    <property type="match status" value="1"/>
</dbReference>
<feature type="domain" description="DUF4010" evidence="4">
    <location>
        <begin position="182"/>
        <end position="416"/>
    </location>
</feature>
<feature type="transmembrane region" description="Helical" evidence="2">
    <location>
        <begin position="177"/>
        <end position="195"/>
    </location>
</feature>
<dbReference type="Proteomes" id="UP001300763">
    <property type="component" value="Unassembled WGS sequence"/>
</dbReference>
<accession>A0ABT5T0M5</accession>
<feature type="transmembrane region" description="Helical" evidence="2">
    <location>
        <begin position="390"/>
        <end position="411"/>
    </location>
</feature>
<evidence type="ECO:0000256" key="1">
    <source>
        <dbReference type="SAM" id="MobiDB-lite"/>
    </source>
</evidence>
<evidence type="ECO:0000259" key="4">
    <source>
        <dbReference type="Pfam" id="PF13194"/>
    </source>
</evidence>
<feature type="transmembrane region" description="Helical" evidence="2">
    <location>
        <begin position="6"/>
        <end position="22"/>
    </location>
</feature>
<evidence type="ECO:0000259" key="3">
    <source>
        <dbReference type="Pfam" id="PF02308"/>
    </source>
</evidence>
<dbReference type="PANTHER" id="PTHR39084:SF1">
    <property type="entry name" value="DUF4010 DOMAIN-CONTAINING PROTEIN"/>
    <property type="match status" value="1"/>
</dbReference>
<dbReference type="InterPro" id="IPR049177">
    <property type="entry name" value="MgtC_SapB_SrpB_YhiD_N"/>
</dbReference>
<dbReference type="RefSeq" id="WP_274202470.1">
    <property type="nucleotide sequence ID" value="NZ_JAQZAO010000010.1"/>
</dbReference>
<feature type="transmembrane region" description="Helical" evidence="2">
    <location>
        <begin position="268"/>
        <end position="287"/>
    </location>
</feature>
<dbReference type="PANTHER" id="PTHR39084">
    <property type="entry name" value="MEMBRANE PROTEIN-RELATED"/>
    <property type="match status" value="1"/>
</dbReference>
<keyword evidence="2" id="KW-1133">Transmembrane helix</keyword>